<dbReference type="PROSITE" id="PS50164">
    <property type="entry name" value="GIY_YIG"/>
    <property type="match status" value="1"/>
</dbReference>
<dbReference type="InterPro" id="IPR035901">
    <property type="entry name" value="GIY-YIG_endonuc_sf"/>
</dbReference>
<dbReference type="PANTHER" id="PTHR34477:SF1">
    <property type="entry name" value="UPF0213 PROTEIN YHBQ"/>
    <property type="match status" value="1"/>
</dbReference>
<reference evidence="3 4" key="1">
    <citation type="journal article" date="2016" name="Nat. Commun.">
        <title>Thousands of microbial genomes shed light on interconnected biogeochemical processes in an aquifer system.</title>
        <authorList>
            <person name="Anantharaman K."/>
            <person name="Brown C.T."/>
            <person name="Hug L.A."/>
            <person name="Sharon I."/>
            <person name="Castelle C.J."/>
            <person name="Probst A.J."/>
            <person name="Thomas B.C."/>
            <person name="Singh A."/>
            <person name="Wilkins M.J."/>
            <person name="Karaoz U."/>
            <person name="Brodie E.L."/>
            <person name="Williams K.H."/>
            <person name="Hubbard S.S."/>
            <person name="Banfield J.F."/>
        </authorList>
    </citation>
    <scope>NUCLEOTIDE SEQUENCE [LARGE SCALE GENOMIC DNA]</scope>
</reference>
<organism evidence="3 4">
    <name type="scientific">Candidatus Kaiserbacteria bacterium RIFCSPHIGHO2_02_FULL_55_17</name>
    <dbReference type="NCBI Taxonomy" id="1798496"/>
    <lineage>
        <taxon>Bacteria</taxon>
        <taxon>Candidatus Kaiseribacteriota</taxon>
    </lineage>
</organism>
<gene>
    <name evidence="3" type="ORF">A3C94_01850</name>
</gene>
<dbReference type="SMART" id="SM00465">
    <property type="entry name" value="GIYc"/>
    <property type="match status" value="1"/>
</dbReference>
<dbReference type="Proteomes" id="UP000177232">
    <property type="component" value="Unassembled WGS sequence"/>
</dbReference>
<comment type="similarity">
    <text evidence="1">Belongs to the UPF0213 family.</text>
</comment>
<dbReference type="AlphaFoldDB" id="A0A1F6DSS2"/>
<comment type="caution">
    <text evidence="3">The sequence shown here is derived from an EMBL/GenBank/DDBJ whole genome shotgun (WGS) entry which is preliminary data.</text>
</comment>
<evidence type="ECO:0000256" key="1">
    <source>
        <dbReference type="ARBA" id="ARBA00007435"/>
    </source>
</evidence>
<dbReference type="EMBL" id="MFLJ01000023">
    <property type="protein sequence ID" value="OGG64436.1"/>
    <property type="molecule type" value="Genomic_DNA"/>
</dbReference>
<accession>A0A1F6DSS2</accession>
<dbReference type="Pfam" id="PF01541">
    <property type="entry name" value="GIY-YIG"/>
    <property type="match status" value="1"/>
</dbReference>
<dbReference type="CDD" id="cd10456">
    <property type="entry name" value="GIY-YIG_UPF0213"/>
    <property type="match status" value="1"/>
</dbReference>
<dbReference type="SUPFAM" id="SSF82771">
    <property type="entry name" value="GIY-YIG endonuclease"/>
    <property type="match status" value="1"/>
</dbReference>
<dbReference type="PANTHER" id="PTHR34477">
    <property type="entry name" value="UPF0213 PROTEIN YHBQ"/>
    <property type="match status" value="1"/>
</dbReference>
<proteinExistence type="inferred from homology"/>
<protein>
    <recommendedName>
        <fullName evidence="2">GIY-YIG domain-containing protein</fullName>
    </recommendedName>
</protein>
<evidence type="ECO:0000259" key="2">
    <source>
        <dbReference type="PROSITE" id="PS50164"/>
    </source>
</evidence>
<sequence length="86" mass="10729">MFFVYMIRNSYRDLYVGITDDPEQRLKYHNEKRGAQYTKRDTKFRIVFLEQHTTLAEARKREIQIKKWRREKKEMLIKRYQEGLPT</sequence>
<evidence type="ECO:0000313" key="3">
    <source>
        <dbReference type="EMBL" id="OGG64436.1"/>
    </source>
</evidence>
<name>A0A1F6DSS2_9BACT</name>
<dbReference type="InterPro" id="IPR000305">
    <property type="entry name" value="GIY-YIG_endonuc"/>
</dbReference>
<evidence type="ECO:0000313" key="4">
    <source>
        <dbReference type="Proteomes" id="UP000177232"/>
    </source>
</evidence>
<feature type="domain" description="GIY-YIG" evidence="2">
    <location>
        <begin position="1"/>
        <end position="75"/>
    </location>
</feature>
<dbReference type="InterPro" id="IPR050190">
    <property type="entry name" value="UPF0213_domain"/>
</dbReference>
<dbReference type="Gene3D" id="3.40.1440.10">
    <property type="entry name" value="GIY-YIG endonuclease"/>
    <property type="match status" value="1"/>
</dbReference>